<dbReference type="AlphaFoldDB" id="A0ABD3NX20"/>
<dbReference type="Proteomes" id="UP001530400">
    <property type="component" value="Unassembled WGS sequence"/>
</dbReference>
<evidence type="ECO:0000256" key="1">
    <source>
        <dbReference type="ARBA" id="ARBA00023242"/>
    </source>
</evidence>
<sequence>MKFVYSATSVSMKTKSTAAASAAVAPTEDESDDNTVPLPYDPETLDPLDPRRVSLDIFEVYCHEMVTTGEVRRRAFLIKKMRYMIHRLIGNQYEYGRLFNYTTVANLVGRMCGRHAYYGEEDEDDECQLLSRLVDFDLAKWKTVIDQLGRLRDSLIRKDATLIVLPTEIEDTPGADKEEVDEIPEEDEEIDTEKESSEAFTTSFLQMKDWLKFHACLSCIQPQLQNALNDGTDVIPKENIAQFHQAIHSHFDGGEENEYADILDSLFSNSGTAGKKRAKKDLSLKSLRQLKTIHSENKRVFDLENLQLQLLKLVRRWVKMVLPVPNLARLGYGSVDAPEKANDAKLNDAPEDAQSLSASSHGASAKKSARKRRKTDRTEVDKFFDDDDDDEDDGMSEAQSKVKKLKQTRQALSRKVKDPLEESVARAAALPARQEKASPKKAGEVMGKLLEKKASAVHLEFADSEEELSEAEGGDLKISQVPERLKRAEDSKPAPINIQLPGQQSGPAKRKRFTEEEDQAILTGVERFGAGKWTEIKSTFPTELRDRNTVQIKDRYRTLTKSAE</sequence>
<dbReference type="SMART" id="SM00717">
    <property type="entry name" value="SANT"/>
    <property type="match status" value="1"/>
</dbReference>
<feature type="domain" description="Myb-like" evidence="3">
    <location>
        <begin position="505"/>
        <end position="560"/>
    </location>
</feature>
<evidence type="ECO:0000256" key="2">
    <source>
        <dbReference type="SAM" id="MobiDB-lite"/>
    </source>
</evidence>
<reference evidence="5 6" key="1">
    <citation type="submission" date="2024-10" db="EMBL/GenBank/DDBJ databases">
        <title>Updated reference genomes for cyclostephanoid diatoms.</title>
        <authorList>
            <person name="Roberts W.R."/>
            <person name="Alverson A.J."/>
        </authorList>
    </citation>
    <scope>NUCLEOTIDE SEQUENCE [LARGE SCALE GENOMIC DNA]</scope>
    <source>
        <strain evidence="5 6">AJA010-31</strain>
    </source>
</reference>
<keyword evidence="1" id="KW-0539">Nucleus</keyword>
<keyword evidence="6" id="KW-1185">Reference proteome</keyword>
<feature type="region of interest" description="Disordered" evidence="2">
    <location>
        <begin position="463"/>
        <end position="515"/>
    </location>
</feature>
<dbReference type="PANTHER" id="PTHR46734">
    <property type="entry name" value="TELOMERIC REPEAT-BINDING FACTOR 1 TERF1"/>
    <property type="match status" value="1"/>
</dbReference>
<dbReference type="PROSITE" id="PS50090">
    <property type="entry name" value="MYB_LIKE"/>
    <property type="match status" value="1"/>
</dbReference>
<evidence type="ECO:0000313" key="5">
    <source>
        <dbReference type="EMBL" id="KAL3778695.1"/>
    </source>
</evidence>
<feature type="region of interest" description="Disordered" evidence="2">
    <location>
        <begin position="173"/>
        <end position="197"/>
    </location>
</feature>
<evidence type="ECO:0000313" key="6">
    <source>
        <dbReference type="Proteomes" id="UP001530400"/>
    </source>
</evidence>
<dbReference type="PANTHER" id="PTHR46734:SF1">
    <property type="entry name" value="TELOMERIC REPEAT-BINDING FACTOR 1"/>
    <property type="match status" value="1"/>
</dbReference>
<accession>A0ABD3NX20</accession>
<organism evidence="5 6">
    <name type="scientific">Cyclotella atomus</name>
    <dbReference type="NCBI Taxonomy" id="382360"/>
    <lineage>
        <taxon>Eukaryota</taxon>
        <taxon>Sar</taxon>
        <taxon>Stramenopiles</taxon>
        <taxon>Ochrophyta</taxon>
        <taxon>Bacillariophyta</taxon>
        <taxon>Coscinodiscophyceae</taxon>
        <taxon>Thalassiosirophycidae</taxon>
        <taxon>Stephanodiscales</taxon>
        <taxon>Stephanodiscaceae</taxon>
        <taxon>Cyclotella</taxon>
    </lineage>
</organism>
<dbReference type="Gene3D" id="1.10.10.60">
    <property type="entry name" value="Homeodomain-like"/>
    <property type="match status" value="1"/>
</dbReference>
<dbReference type="InterPro" id="IPR052450">
    <property type="entry name" value="TRBD-Containing_Protein"/>
</dbReference>
<dbReference type="PROSITE" id="PS51294">
    <property type="entry name" value="HTH_MYB"/>
    <property type="match status" value="1"/>
</dbReference>
<feature type="compositionally biased region" description="Acidic residues" evidence="2">
    <location>
        <begin position="173"/>
        <end position="192"/>
    </location>
</feature>
<feature type="compositionally biased region" description="Low complexity" evidence="2">
    <location>
        <begin position="355"/>
        <end position="366"/>
    </location>
</feature>
<dbReference type="CDD" id="cd11660">
    <property type="entry name" value="SANT_TRF"/>
    <property type="match status" value="1"/>
</dbReference>
<dbReference type="SUPFAM" id="SSF46689">
    <property type="entry name" value="Homeodomain-like"/>
    <property type="match status" value="1"/>
</dbReference>
<comment type="caution">
    <text evidence="5">The sequence shown here is derived from an EMBL/GenBank/DDBJ whole genome shotgun (WGS) entry which is preliminary data.</text>
</comment>
<dbReference type="InterPro" id="IPR009057">
    <property type="entry name" value="Homeodomain-like_sf"/>
</dbReference>
<dbReference type="InterPro" id="IPR017930">
    <property type="entry name" value="Myb_dom"/>
</dbReference>
<gene>
    <name evidence="5" type="ORF">ACHAWO_010726</name>
</gene>
<proteinExistence type="predicted"/>
<feature type="region of interest" description="Disordered" evidence="2">
    <location>
        <begin position="341"/>
        <end position="422"/>
    </location>
</feature>
<dbReference type="InterPro" id="IPR001005">
    <property type="entry name" value="SANT/Myb"/>
</dbReference>
<name>A0ABD3NX20_9STRA</name>
<feature type="domain" description="HTH myb-type" evidence="4">
    <location>
        <begin position="509"/>
        <end position="564"/>
    </location>
</feature>
<dbReference type="EMBL" id="JALLPJ020000974">
    <property type="protein sequence ID" value="KAL3778695.1"/>
    <property type="molecule type" value="Genomic_DNA"/>
</dbReference>
<feature type="compositionally biased region" description="Basic and acidic residues" evidence="2">
    <location>
        <begin position="483"/>
        <end position="492"/>
    </location>
</feature>
<feature type="compositionally biased region" description="Low complexity" evidence="2">
    <location>
        <begin position="16"/>
        <end position="25"/>
    </location>
</feature>
<feature type="compositionally biased region" description="Acidic residues" evidence="2">
    <location>
        <begin position="384"/>
        <end position="395"/>
    </location>
</feature>
<feature type="compositionally biased region" description="Acidic residues" evidence="2">
    <location>
        <begin position="463"/>
        <end position="473"/>
    </location>
</feature>
<feature type="region of interest" description="Disordered" evidence="2">
    <location>
        <begin position="16"/>
        <end position="43"/>
    </location>
</feature>
<protein>
    <submittedName>
        <fullName evidence="5">Uncharacterized protein</fullName>
    </submittedName>
</protein>
<dbReference type="Pfam" id="PF00249">
    <property type="entry name" value="Myb_DNA-binding"/>
    <property type="match status" value="1"/>
</dbReference>
<evidence type="ECO:0000259" key="4">
    <source>
        <dbReference type="PROSITE" id="PS51294"/>
    </source>
</evidence>
<evidence type="ECO:0000259" key="3">
    <source>
        <dbReference type="PROSITE" id="PS50090"/>
    </source>
</evidence>